<name>A0A0F9GRY4_9ZZZZ</name>
<dbReference type="EMBL" id="LAZR01017159">
    <property type="protein sequence ID" value="KKM01579.1"/>
    <property type="molecule type" value="Genomic_DNA"/>
</dbReference>
<comment type="caution">
    <text evidence="1">The sequence shown here is derived from an EMBL/GenBank/DDBJ whole genome shotgun (WGS) entry which is preliminary data.</text>
</comment>
<protein>
    <submittedName>
        <fullName evidence="1">Uncharacterized protein</fullName>
    </submittedName>
</protein>
<dbReference type="AlphaFoldDB" id="A0A0F9GRY4"/>
<organism evidence="1">
    <name type="scientific">marine sediment metagenome</name>
    <dbReference type="NCBI Taxonomy" id="412755"/>
    <lineage>
        <taxon>unclassified sequences</taxon>
        <taxon>metagenomes</taxon>
        <taxon>ecological metagenomes</taxon>
    </lineage>
</organism>
<proteinExistence type="predicted"/>
<evidence type="ECO:0000313" key="1">
    <source>
        <dbReference type="EMBL" id="KKM01579.1"/>
    </source>
</evidence>
<accession>A0A0F9GRY4</accession>
<sequence length="110" mass="13496">MKLTKQVISLELAKRLKELRVKQESLWYWCEQFMTIQGKKIVTSKLYRFRDDFIIHKLDRYEWYSAFTVSELVLLLLEYPDEGTRMHKLHEIYADYLARELIVYKSQKEK</sequence>
<reference evidence="1" key="1">
    <citation type="journal article" date="2015" name="Nature">
        <title>Complex archaea that bridge the gap between prokaryotes and eukaryotes.</title>
        <authorList>
            <person name="Spang A."/>
            <person name="Saw J.H."/>
            <person name="Jorgensen S.L."/>
            <person name="Zaremba-Niedzwiedzka K."/>
            <person name="Martijn J."/>
            <person name="Lind A.E."/>
            <person name="van Eijk R."/>
            <person name="Schleper C."/>
            <person name="Guy L."/>
            <person name="Ettema T.J."/>
        </authorList>
    </citation>
    <scope>NUCLEOTIDE SEQUENCE</scope>
</reference>
<gene>
    <name evidence="1" type="ORF">LCGC14_1792980</name>
</gene>